<proteinExistence type="predicted"/>
<dbReference type="PANTHER" id="PTHR47150:SF6">
    <property type="entry name" value="OS01G0872900 PROTEIN"/>
    <property type="match status" value="1"/>
</dbReference>
<organism evidence="1 2">
    <name type="scientific">Paspalum notatum var. saurae</name>
    <dbReference type="NCBI Taxonomy" id="547442"/>
    <lineage>
        <taxon>Eukaryota</taxon>
        <taxon>Viridiplantae</taxon>
        <taxon>Streptophyta</taxon>
        <taxon>Embryophyta</taxon>
        <taxon>Tracheophyta</taxon>
        <taxon>Spermatophyta</taxon>
        <taxon>Magnoliopsida</taxon>
        <taxon>Liliopsida</taxon>
        <taxon>Poales</taxon>
        <taxon>Poaceae</taxon>
        <taxon>PACMAD clade</taxon>
        <taxon>Panicoideae</taxon>
        <taxon>Andropogonodae</taxon>
        <taxon>Paspaleae</taxon>
        <taxon>Paspalinae</taxon>
        <taxon>Paspalum</taxon>
    </lineage>
</organism>
<dbReference type="Pfam" id="PF04827">
    <property type="entry name" value="Plant_tran"/>
    <property type="match status" value="1"/>
</dbReference>
<sequence>MNEDENSLLRYLAELDTPSYELIDDDDEEVNVKMAAMDAESSRRYLFHPRRLVPRERDDGDARIRRHYFCANPIYTPEQFRRRFRMSRDLFNRILNGVISVDPYFEQRGDCTGLMGLSALQKVVASMRILAYGVPADATDEYVQIGESTAREALIHFCSAVITAFGKEYLHSPTHTDVAHLLQEGEARGFPGMLGSIDCMHWEWRHYPTSWKGMFTGRGKHPTMILEAAASHDLWIWHAYFGLPGSCNDINVLHRSPIFSAYVQGEAPPVHFTVNGRTYDMGYYLADGIYPEWPAFVKSVRHPMERKTQRFSALQESARKDIARAFVVLQARWAVIRGPAYGWDRERLSDIMTACIIMHNMIVEDEKSGAANTNFSDIGTLADPSRGSLVEREAFIAANHKLRNRALHFQLQSDLIEHNWMRYGST</sequence>
<evidence type="ECO:0000313" key="2">
    <source>
        <dbReference type="Proteomes" id="UP001341281"/>
    </source>
</evidence>
<evidence type="ECO:0000313" key="1">
    <source>
        <dbReference type="EMBL" id="WVZ50925.1"/>
    </source>
</evidence>
<protein>
    <submittedName>
        <fullName evidence="1">Uncharacterized protein</fullName>
    </submittedName>
</protein>
<reference evidence="1 2" key="1">
    <citation type="submission" date="2024-02" db="EMBL/GenBank/DDBJ databases">
        <title>High-quality chromosome-scale genome assembly of Pensacola bahiagrass (Paspalum notatum Flugge var. saurae).</title>
        <authorList>
            <person name="Vega J.M."/>
            <person name="Podio M."/>
            <person name="Orjuela J."/>
            <person name="Siena L.A."/>
            <person name="Pessino S.C."/>
            <person name="Combes M.C."/>
            <person name="Mariac C."/>
            <person name="Albertini E."/>
            <person name="Pupilli F."/>
            <person name="Ortiz J.P.A."/>
            <person name="Leblanc O."/>
        </authorList>
    </citation>
    <scope>NUCLEOTIDE SEQUENCE [LARGE SCALE GENOMIC DNA]</scope>
    <source>
        <strain evidence="1">R1</strain>
        <tissue evidence="1">Leaf</tissue>
    </source>
</reference>
<accession>A0AAQ3SIT9</accession>
<dbReference type="Proteomes" id="UP001341281">
    <property type="component" value="Chromosome 01"/>
</dbReference>
<gene>
    <name evidence="1" type="ORF">U9M48_002130</name>
</gene>
<keyword evidence="2" id="KW-1185">Reference proteome</keyword>
<dbReference type="EMBL" id="CP144745">
    <property type="protein sequence ID" value="WVZ50925.1"/>
    <property type="molecule type" value="Genomic_DNA"/>
</dbReference>
<dbReference type="PANTHER" id="PTHR47150">
    <property type="entry name" value="OS12G0169200 PROTEIN"/>
    <property type="match status" value="1"/>
</dbReference>
<dbReference type="AlphaFoldDB" id="A0AAQ3SIT9"/>
<name>A0AAQ3SIT9_PASNO</name>
<dbReference type="InterPro" id="IPR006912">
    <property type="entry name" value="Harbinger_derived_prot"/>
</dbReference>